<accession>A0A930HNG7</accession>
<feature type="transmembrane region" description="Helical" evidence="1">
    <location>
        <begin position="205"/>
        <end position="222"/>
    </location>
</feature>
<evidence type="ECO:0000313" key="3">
    <source>
        <dbReference type="EMBL" id="MBF1385065.1"/>
    </source>
</evidence>
<keyword evidence="3" id="KW-0012">Acyltransferase</keyword>
<dbReference type="RefSeq" id="WP_273160954.1">
    <property type="nucleotide sequence ID" value="NZ_JABZSJ010000064.1"/>
</dbReference>
<feature type="transmembrane region" description="Helical" evidence="1">
    <location>
        <begin position="133"/>
        <end position="151"/>
    </location>
</feature>
<sequence>MESKTNSTVSKGIVDKTLSHAECNILRGIAIAGIVLHNYCHWLRPIVKENEYQFNQHNVDWFNNVMAHGFNDRTFFHLLSFFGHYGVPIFLFLSAYGLVAKYENAKPVSPSQNTSTIHEPNTFRFLRYHWLKLFRMMIVGFSAFVLVDAITEGQHHYDVMDIVAQMGLFNNLLPNPDDIIWPGPYWFFGLMLQLYMVYRLFLYKKGWTWIVGFIAICTLIQLSCEPNGEALNRWRYNFVGGMLPFGLGLLYAKYMRNIQLRIYGITFIVSLLFIRFGSNNFLTWFFVPMFICSAGISFVKLLTYWHEHFPQFTFGIAKTFEWLGVISAALFISHPITRKIIIPISRSGDYWTGLLLYMITSVCVAWLFKEIMRHVPSPKF</sequence>
<organism evidence="3 4">
    <name type="scientific">Prevotella aurantiaca</name>
    <dbReference type="NCBI Taxonomy" id="596085"/>
    <lineage>
        <taxon>Bacteria</taxon>
        <taxon>Pseudomonadati</taxon>
        <taxon>Bacteroidota</taxon>
        <taxon>Bacteroidia</taxon>
        <taxon>Bacteroidales</taxon>
        <taxon>Prevotellaceae</taxon>
        <taxon>Prevotella</taxon>
    </lineage>
</organism>
<dbReference type="InterPro" id="IPR002656">
    <property type="entry name" value="Acyl_transf_3_dom"/>
</dbReference>
<dbReference type="GO" id="GO:0016747">
    <property type="term" value="F:acyltransferase activity, transferring groups other than amino-acyl groups"/>
    <property type="evidence" value="ECO:0007669"/>
    <property type="project" value="InterPro"/>
</dbReference>
<keyword evidence="1" id="KW-1133">Transmembrane helix</keyword>
<feature type="transmembrane region" description="Helical" evidence="1">
    <location>
        <begin position="282"/>
        <end position="302"/>
    </location>
</feature>
<evidence type="ECO:0000259" key="2">
    <source>
        <dbReference type="Pfam" id="PF01757"/>
    </source>
</evidence>
<dbReference type="EMBL" id="JABZSJ010000064">
    <property type="protein sequence ID" value="MBF1385065.1"/>
    <property type="molecule type" value="Genomic_DNA"/>
</dbReference>
<feature type="domain" description="Acyltransferase 3" evidence="2">
    <location>
        <begin position="24"/>
        <end position="368"/>
    </location>
</feature>
<keyword evidence="3" id="KW-0808">Transferase</keyword>
<evidence type="ECO:0000313" key="4">
    <source>
        <dbReference type="Proteomes" id="UP000771736"/>
    </source>
</evidence>
<comment type="caution">
    <text evidence="3">The sequence shown here is derived from an EMBL/GenBank/DDBJ whole genome shotgun (WGS) entry which is preliminary data.</text>
</comment>
<feature type="transmembrane region" description="Helical" evidence="1">
    <location>
        <begin position="322"/>
        <end position="344"/>
    </location>
</feature>
<feature type="transmembrane region" description="Helical" evidence="1">
    <location>
        <begin position="179"/>
        <end position="198"/>
    </location>
</feature>
<keyword evidence="1" id="KW-0472">Membrane</keyword>
<protein>
    <submittedName>
        <fullName evidence="3">Acyltransferase</fullName>
    </submittedName>
</protein>
<feature type="transmembrane region" description="Helical" evidence="1">
    <location>
        <begin position="75"/>
        <end position="99"/>
    </location>
</feature>
<name>A0A930HNG7_9BACT</name>
<reference evidence="3" key="1">
    <citation type="submission" date="2020-04" db="EMBL/GenBank/DDBJ databases">
        <title>Deep metagenomics examines the oral microbiome during advanced dental caries in children, revealing novel taxa and co-occurrences with host molecules.</title>
        <authorList>
            <person name="Baker J.L."/>
            <person name="Morton J.T."/>
            <person name="Dinis M."/>
            <person name="Alvarez R."/>
            <person name="Tran N.C."/>
            <person name="Knight R."/>
            <person name="Edlund A."/>
        </authorList>
    </citation>
    <scope>NUCLEOTIDE SEQUENCE</scope>
    <source>
        <strain evidence="3">JCVI_44_bin.5</strain>
    </source>
</reference>
<gene>
    <name evidence="3" type="ORF">HXN26_09500</name>
</gene>
<dbReference type="Pfam" id="PF01757">
    <property type="entry name" value="Acyl_transf_3"/>
    <property type="match status" value="1"/>
</dbReference>
<feature type="transmembrane region" description="Helical" evidence="1">
    <location>
        <begin position="350"/>
        <end position="368"/>
    </location>
</feature>
<proteinExistence type="predicted"/>
<feature type="transmembrane region" description="Helical" evidence="1">
    <location>
        <begin position="234"/>
        <end position="251"/>
    </location>
</feature>
<dbReference type="Proteomes" id="UP000771736">
    <property type="component" value="Unassembled WGS sequence"/>
</dbReference>
<feature type="transmembrane region" description="Helical" evidence="1">
    <location>
        <begin position="258"/>
        <end position="276"/>
    </location>
</feature>
<keyword evidence="1" id="KW-0812">Transmembrane</keyword>
<dbReference type="AlphaFoldDB" id="A0A930HNG7"/>
<evidence type="ECO:0000256" key="1">
    <source>
        <dbReference type="SAM" id="Phobius"/>
    </source>
</evidence>